<evidence type="ECO:0000259" key="17">
    <source>
        <dbReference type="SMART" id="SM00079"/>
    </source>
</evidence>
<keyword evidence="12 13" id="KW-0407">Ion channel</keyword>
<evidence type="ECO:0000313" key="18">
    <source>
        <dbReference type="EMBL" id="KAA8515183.1"/>
    </source>
</evidence>
<dbReference type="GO" id="GO:0015276">
    <property type="term" value="F:ligand-gated monoatomic ion channel activity"/>
    <property type="evidence" value="ECO:0007669"/>
    <property type="project" value="InterPro"/>
</dbReference>
<evidence type="ECO:0000313" key="19">
    <source>
        <dbReference type="Proteomes" id="UP000325577"/>
    </source>
</evidence>
<evidence type="ECO:0000256" key="12">
    <source>
        <dbReference type="ARBA" id="ARBA00023303"/>
    </source>
</evidence>
<dbReference type="InterPro" id="IPR028082">
    <property type="entry name" value="Peripla_BP_I"/>
</dbReference>
<dbReference type="AlphaFoldDB" id="A0A5J4Z8Y6"/>
<comment type="function">
    <text evidence="13">Glutamate-gated receptor that probably acts as non-selective cation channel.</text>
</comment>
<dbReference type="InterPro" id="IPR044440">
    <property type="entry name" value="GABAb_receptor_plant_PBP1"/>
</dbReference>
<dbReference type="PANTHER" id="PTHR18966">
    <property type="entry name" value="IONOTROPIC GLUTAMATE RECEPTOR"/>
    <property type="match status" value="1"/>
</dbReference>
<dbReference type="SMART" id="SM00079">
    <property type="entry name" value="PBPe"/>
    <property type="match status" value="1"/>
</dbReference>
<dbReference type="Pfam" id="PF10613">
    <property type="entry name" value="Lig_chan-Glu_bd"/>
    <property type="match status" value="1"/>
</dbReference>
<dbReference type="PIRSF" id="PIRSF037090">
    <property type="entry name" value="Iontro_Glu-like_rcpt_pln"/>
    <property type="match status" value="1"/>
</dbReference>
<dbReference type="InterPro" id="IPR019594">
    <property type="entry name" value="Glu/Gly-bd"/>
</dbReference>
<evidence type="ECO:0000256" key="16">
    <source>
        <dbReference type="SAM" id="Phobius"/>
    </source>
</evidence>
<evidence type="ECO:0000256" key="1">
    <source>
        <dbReference type="ARBA" id="ARBA00004141"/>
    </source>
</evidence>
<evidence type="ECO:0000256" key="11">
    <source>
        <dbReference type="ARBA" id="ARBA00023286"/>
    </source>
</evidence>
<keyword evidence="10" id="KW-0325">Glycoprotein</keyword>
<evidence type="ECO:0000256" key="2">
    <source>
        <dbReference type="ARBA" id="ARBA00008685"/>
    </source>
</evidence>
<evidence type="ECO:0000256" key="6">
    <source>
        <dbReference type="ARBA" id="ARBA00022989"/>
    </source>
</evidence>
<dbReference type="InterPro" id="IPR001828">
    <property type="entry name" value="ANF_lig-bd_rcpt"/>
</dbReference>
<feature type="region of interest" description="Disordered" evidence="15">
    <location>
        <begin position="816"/>
        <end position="869"/>
    </location>
</feature>
<evidence type="ECO:0000256" key="4">
    <source>
        <dbReference type="ARBA" id="ARBA00022692"/>
    </source>
</evidence>
<evidence type="ECO:0000256" key="8">
    <source>
        <dbReference type="ARBA" id="ARBA00023136"/>
    </source>
</evidence>
<dbReference type="SUPFAM" id="SSF53850">
    <property type="entry name" value="Periplasmic binding protein-like II"/>
    <property type="match status" value="1"/>
</dbReference>
<evidence type="ECO:0000256" key="10">
    <source>
        <dbReference type="ARBA" id="ARBA00023180"/>
    </source>
</evidence>
<keyword evidence="9 13" id="KW-0675">Receptor</keyword>
<keyword evidence="3 13" id="KW-0813">Transport</keyword>
<dbReference type="Gene3D" id="3.40.50.2300">
    <property type="match status" value="2"/>
</dbReference>
<evidence type="ECO:0000256" key="9">
    <source>
        <dbReference type="ARBA" id="ARBA00023170"/>
    </source>
</evidence>
<evidence type="ECO:0000256" key="7">
    <source>
        <dbReference type="ARBA" id="ARBA00023065"/>
    </source>
</evidence>
<dbReference type="FunFam" id="1.10.287.70:FF:000172">
    <property type="entry name" value="Glutamate receptor"/>
    <property type="match status" value="1"/>
</dbReference>
<evidence type="ECO:0000256" key="13">
    <source>
        <dbReference type="PIRNR" id="PIRNR037090"/>
    </source>
</evidence>
<protein>
    <recommendedName>
        <fullName evidence="13">Glutamate receptor</fullName>
    </recommendedName>
</protein>
<feature type="domain" description="Ionotropic glutamate receptor C-terminal" evidence="17">
    <location>
        <begin position="404"/>
        <end position="740"/>
    </location>
</feature>
<accession>A0A5J4Z8Y6</accession>
<evidence type="ECO:0000256" key="3">
    <source>
        <dbReference type="ARBA" id="ARBA00022448"/>
    </source>
</evidence>
<organism evidence="18 19">
    <name type="scientific">Nyssa sinensis</name>
    <dbReference type="NCBI Taxonomy" id="561372"/>
    <lineage>
        <taxon>Eukaryota</taxon>
        <taxon>Viridiplantae</taxon>
        <taxon>Streptophyta</taxon>
        <taxon>Embryophyta</taxon>
        <taxon>Tracheophyta</taxon>
        <taxon>Spermatophyta</taxon>
        <taxon>Magnoliopsida</taxon>
        <taxon>eudicotyledons</taxon>
        <taxon>Gunneridae</taxon>
        <taxon>Pentapetalae</taxon>
        <taxon>asterids</taxon>
        <taxon>Cornales</taxon>
        <taxon>Nyssaceae</taxon>
        <taxon>Nyssa</taxon>
    </lineage>
</organism>
<dbReference type="OrthoDB" id="5984008at2759"/>
<evidence type="ECO:0000256" key="5">
    <source>
        <dbReference type="ARBA" id="ARBA00022729"/>
    </source>
</evidence>
<keyword evidence="4 16" id="KW-0812">Transmembrane</keyword>
<keyword evidence="11 13" id="KW-1071">Ligand-gated ion channel</keyword>
<dbReference type="Pfam" id="PF01094">
    <property type="entry name" value="ANF_receptor"/>
    <property type="match status" value="1"/>
</dbReference>
<name>A0A5J4Z8Y6_9ASTE</name>
<dbReference type="GO" id="GO:0016020">
    <property type="term" value="C:membrane"/>
    <property type="evidence" value="ECO:0007669"/>
    <property type="project" value="UniProtKB-SubCell"/>
</dbReference>
<feature type="transmembrane region" description="Helical" evidence="16">
    <location>
        <begin position="583"/>
        <end position="601"/>
    </location>
</feature>
<evidence type="ECO:0000256" key="15">
    <source>
        <dbReference type="SAM" id="MobiDB-lite"/>
    </source>
</evidence>
<dbReference type="FunFam" id="3.40.190.10:FF:000103">
    <property type="entry name" value="Glutamate receptor"/>
    <property type="match status" value="1"/>
</dbReference>
<keyword evidence="6 16" id="KW-1133">Transmembrane helix</keyword>
<comment type="subcellular location">
    <subcellularLocation>
        <location evidence="1">Membrane</location>
        <topology evidence="1">Multi-pass membrane protein</topology>
    </subcellularLocation>
</comment>
<dbReference type="InterPro" id="IPR001320">
    <property type="entry name" value="Iontro_rcpt_C"/>
</dbReference>
<keyword evidence="5" id="KW-0732">Signal</keyword>
<dbReference type="SUPFAM" id="SSF53822">
    <property type="entry name" value="Periplasmic binding protein-like I"/>
    <property type="match status" value="1"/>
</dbReference>
<dbReference type="CDD" id="cd13686">
    <property type="entry name" value="GluR_Plant"/>
    <property type="match status" value="1"/>
</dbReference>
<dbReference type="Gene3D" id="3.40.190.10">
    <property type="entry name" value="Periplasmic binding protein-like II"/>
    <property type="match status" value="2"/>
</dbReference>
<keyword evidence="14" id="KW-1015">Disulfide bond</keyword>
<keyword evidence="19" id="KW-1185">Reference proteome</keyword>
<sequence>MQIAVDHFNNNSTNQKLFLHFRSCGRNPLQAAYAADELIKENQVQVVVGMETWQEATLVADVGNQAEVPVLSFAAAAISPSLTQIRWPFLMQIATNGSEQMSCITAIVHSYNWRRVIVIYEDDTYGGDSGMLALLSEGLQSVGAEIEYRLVFPPFSSLSDPKGFVQKEVAKLLDRKSRVFIVLQSSLKLATHLFKEAKQVRLMGRDSVWIITDTVSSLLESAKTSVTSSMQGVLGIESYYSEESPSYLDFKGQFRKKFQLEYPKEDNPKPGIYAIRAYDSITTIGQAVKRLGSNTSTPKMLLKSILSSNLNGLSGNIRFHDGRLSESPIFRIMNLVRKNYIEIGFWSSKFGFSESLVIKESGEVKRSGNGGDSMEVLDGVVNWPGNLKQVPKGWAMPTDTKPMKIGVPGRTSFEKFVKVEEVGNSSKEYSGFCIDVFKEVLRILDYPLPYEFEPYNGSYDDLVHHVINKTFDAVVGDITILADRSKYVEFTQPFAESGLSMLVPVRPQAHKAWMFMKPFTMEMWIVTASILIYTMAIVWFLEHQSNPEFRGPWKNQLGTALWFTFSSLFFAHREKIQSNLTRVVVVMWLFAVLILTSSYTANLTSMLTVPRLEPNVTDISWLRLNNAIVGCDGDSFVKNYLKNVLNFKSGNIKDISKQDDYPGEFKSGNITAAFLELPYTKVFLKQYCNQYTVSGPTYRFGGLGFVFPKGSPIAADVSRAILTLSEKDTLKNLENEWFPLSLNCLNSEAAAKTDSLSLQSFWGLYLISGGISTICFLFALLRLLNNYRHYEGNISSPRSNSVWSRTVSLVRYFHNGGTTTSTRSPGKAPTRPGHSPNLDEWSSSKWEYVSPSDATEDFQSSPPSEIEIP</sequence>
<feature type="transmembrane region" description="Helical" evidence="16">
    <location>
        <begin position="523"/>
        <end position="541"/>
    </location>
</feature>
<gene>
    <name evidence="18" type="ORF">F0562_018362</name>
</gene>
<dbReference type="InterPro" id="IPR015683">
    <property type="entry name" value="Ionotropic_Glu_rcpt"/>
</dbReference>
<proteinExistence type="inferred from homology"/>
<reference evidence="18 19" key="1">
    <citation type="submission" date="2019-09" db="EMBL/GenBank/DDBJ databases">
        <title>A chromosome-level genome assembly of the Chinese tupelo Nyssa sinensis.</title>
        <authorList>
            <person name="Yang X."/>
            <person name="Kang M."/>
            <person name="Yang Y."/>
            <person name="Xiong H."/>
            <person name="Wang M."/>
            <person name="Zhang Z."/>
            <person name="Wang Z."/>
            <person name="Wu H."/>
            <person name="Ma T."/>
            <person name="Liu J."/>
            <person name="Xi Z."/>
        </authorList>
    </citation>
    <scope>NUCLEOTIDE SEQUENCE [LARGE SCALE GENOMIC DNA]</scope>
    <source>
        <strain evidence="18">J267</strain>
        <tissue evidence="18">Leaf</tissue>
    </source>
</reference>
<keyword evidence="7 13" id="KW-0406">Ion transport</keyword>
<evidence type="ECO:0000256" key="14">
    <source>
        <dbReference type="PIRSR" id="PIRSR037090-50"/>
    </source>
</evidence>
<dbReference type="EMBL" id="CM018052">
    <property type="protein sequence ID" value="KAA8515183.1"/>
    <property type="molecule type" value="Genomic_DNA"/>
</dbReference>
<dbReference type="CDD" id="cd19990">
    <property type="entry name" value="PBP1_GABAb_receptor_plant"/>
    <property type="match status" value="1"/>
</dbReference>
<feature type="transmembrane region" description="Helical" evidence="16">
    <location>
        <begin position="762"/>
        <end position="784"/>
    </location>
</feature>
<keyword evidence="8 13" id="KW-0472">Membrane</keyword>
<feature type="disulfide bond" evidence="14">
    <location>
        <begin position="688"/>
        <end position="744"/>
    </location>
</feature>
<comment type="similarity">
    <text evidence="2 13">Belongs to the glutamate-gated ion channel (TC 1.A.10.1) family.</text>
</comment>
<dbReference type="Gene3D" id="1.10.287.70">
    <property type="match status" value="1"/>
</dbReference>
<dbReference type="InterPro" id="IPR017103">
    <property type="entry name" value="Iontropic_Glu_rcpt_pln"/>
</dbReference>
<dbReference type="Proteomes" id="UP000325577">
    <property type="component" value="Linkage Group LG9"/>
</dbReference>
<dbReference type="Pfam" id="PF00060">
    <property type="entry name" value="Lig_chan"/>
    <property type="match status" value="1"/>
</dbReference>
<dbReference type="FunFam" id="3.40.50.2300:FF:000188">
    <property type="entry name" value="Glutamate receptor"/>
    <property type="match status" value="1"/>
</dbReference>